<dbReference type="InterPro" id="IPR011009">
    <property type="entry name" value="Kinase-like_dom_sf"/>
</dbReference>
<evidence type="ECO:0000313" key="4">
    <source>
        <dbReference type="Proteomes" id="UP000195570"/>
    </source>
</evidence>
<dbReference type="Pfam" id="PF03109">
    <property type="entry name" value="ABC1"/>
    <property type="match status" value="1"/>
</dbReference>
<dbReference type="PANTHER" id="PTHR43173:SF28">
    <property type="entry name" value="AARF DOMAIN CONTAINING KINASE 5"/>
    <property type="match status" value="1"/>
</dbReference>
<reference evidence="3" key="1">
    <citation type="submission" date="2016-09" db="EMBL/GenBank/DDBJ databases">
        <authorList>
            <person name="Hebert L."/>
            <person name="Moumen B."/>
        </authorList>
    </citation>
    <scope>NUCLEOTIDE SEQUENCE [LARGE SCALE GENOMIC DNA]</scope>
    <source>
        <strain evidence="3">OVI</strain>
    </source>
</reference>
<dbReference type="Gene3D" id="1.10.510.10">
    <property type="entry name" value="Transferase(Phosphotransferase) domain 1"/>
    <property type="match status" value="1"/>
</dbReference>
<gene>
    <name evidence="3" type="ORF">TEOVI_000704900</name>
</gene>
<dbReference type="VEuPathDB" id="TriTrypDB:TEOVI_000704900"/>
<comment type="similarity">
    <text evidence="1">Belongs to the protein kinase superfamily. ADCK protein kinase family.</text>
</comment>
<dbReference type="EMBL" id="CZPT02000213">
    <property type="protein sequence ID" value="SCU65127.1"/>
    <property type="molecule type" value="Genomic_DNA"/>
</dbReference>
<sequence length="528" mass="59869">MAWRTIRRFTRRSPRRCVSLTVGSAAVATSLLMVPPLEYVPAPLLPSRVLLDGVGRVFRCAYVSGCIFVDYAWSLHGVEDQERWNEVHLRSASRLVKLAETNGGLYVKVGQVFANLNHVLPPQYCSVMAVLQDNVAKRPFTEVMAVLEHDLDRPVDEIFEVIDPKPLAAASLAQVHRGKLRKEGIDVAVKVQYIDIAQRFKGDMRTIQLMLNIAGFFFRGYDLSGIVSKLNKTVGNELDFALEADNCERGARDLKAGGFGDRVVTPEVLRLYSTRRVLTTRLVKDAARITDISRLMELGIEPKMVASWLYDALSYQLFVSGFVHGDPHAGNILVHRLPNGKPQVVLLDFGLCTELTDEMRRDLATIWTSSVTHDTATLKRISEKFGIEDYALLASCFLQHPYELFTAEGRVMTKMTKGLMQDQMRNQMDKINEIVYELPKEYSLVLRNIMAAKAINKVLNDPVNRPLRMLRYSARICNEGRSQWYVLLLMLRAWWSELISSIQLAYARWRYPELLTALDDSLQLQLSG</sequence>
<name>A0A1G4I0F3_TRYEQ</name>
<evidence type="ECO:0000259" key="2">
    <source>
        <dbReference type="Pfam" id="PF03109"/>
    </source>
</evidence>
<dbReference type="CDD" id="cd13969">
    <property type="entry name" value="ADCK1-like"/>
    <property type="match status" value="1"/>
</dbReference>
<dbReference type="PANTHER" id="PTHR43173">
    <property type="entry name" value="ABC1 FAMILY PROTEIN"/>
    <property type="match status" value="1"/>
</dbReference>
<protein>
    <submittedName>
        <fullName evidence="3">ABC1 family, putative</fullName>
    </submittedName>
</protein>
<evidence type="ECO:0000256" key="1">
    <source>
        <dbReference type="ARBA" id="ARBA00009670"/>
    </source>
</evidence>
<dbReference type="AlphaFoldDB" id="A0A1G4I0F3"/>
<dbReference type="Proteomes" id="UP000195570">
    <property type="component" value="Unassembled WGS sequence"/>
</dbReference>
<dbReference type="InterPro" id="IPR004147">
    <property type="entry name" value="ABC1_dom"/>
</dbReference>
<dbReference type="InterPro" id="IPR045307">
    <property type="entry name" value="ADCK1_dom"/>
</dbReference>
<dbReference type="InterPro" id="IPR051130">
    <property type="entry name" value="Mito_struct-func_regulator"/>
</dbReference>
<dbReference type="GeneID" id="92380983"/>
<evidence type="ECO:0000313" key="3">
    <source>
        <dbReference type="EMBL" id="SCU65127.1"/>
    </source>
</evidence>
<organism evidence="3 4">
    <name type="scientific">Trypanosoma equiperdum</name>
    <dbReference type="NCBI Taxonomy" id="5694"/>
    <lineage>
        <taxon>Eukaryota</taxon>
        <taxon>Discoba</taxon>
        <taxon>Euglenozoa</taxon>
        <taxon>Kinetoplastea</taxon>
        <taxon>Metakinetoplastina</taxon>
        <taxon>Trypanosomatida</taxon>
        <taxon>Trypanosomatidae</taxon>
        <taxon>Trypanosoma</taxon>
    </lineage>
</organism>
<comment type="caution">
    <text evidence="3">The sequence shown here is derived from an EMBL/GenBank/DDBJ whole genome shotgun (WGS) entry which is preliminary data.</text>
</comment>
<feature type="domain" description="ABC1 atypical kinase-like" evidence="2">
    <location>
        <begin position="131"/>
        <end position="380"/>
    </location>
</feature>
<dbReference type="SUPFAM" id="SSF56112">
    <property type="entry name" value="Protein kinase-like (PK-like)"/>
    <property type="match status" value="1"/>
</dbReference>
<keyword evidence="4" id="KW-1185">Reference proteome</keyword>
<dbReference type="RefSeq" id="XP_067076782.1">
    <property type="nucleotide sequence ID" value="XM_067220681.1"/>
</dbReference>
<proteinExistence type="inferred from homology"/>
<accession>A0A1G4I0F3</accession>